<sequence>MPLVKPTSGYIEQFLYFWRNLTNTALKSRIAQLQITNSKAEIEIEALKSKNSSLSDDLLAERSEKLSTIRSLSEQITTLLHENEKLSQAADNNEPKIEIVALKKKNLSLSDELLAERSEKLSTIRSLREQITKLLDENKKLSQAVNNNNTWHEANCDSCGLQIKGCRYKVIFIHFSQKKFLVISLLLKIIPQK</sequence>
<keyword evidence="2" id="KW-1185">Reference proteome</keyword>
<evidence type="ECO:0000313" key="1">
    <source>
        <dbReference type="EMBL" id="CAG8458275.1"/>
    </source>
</evidence>
<dbReference type="EMBL" id="CAJVPM010001048">
    <property type="protein sequence ID" value="CAG8458275.1"/>
    <property type="molecule type" value="Genomic_DNA"/>
</dbReference>
<accession>A0ACA9K815</accession>
<evidence type="ECO:0000313" key="2">
    <source>
        <dbReference type="Proteomes" id="UP000789860"/>
    </source>
</evidence>
<protein>
    <submittedName>
        <fullName evidence="1">9965_t:CDS:1</fullName>
    </submittedName>
</protein>
<organism evidence="1 2">
    <name type="scientific">Scutellospora calospora</name>
    <dbReference type="NCBI Taxonomy" id="85575"/>
    <lineage>
        <taxon>Eukaryota</taxon>
        <taxon>Fungi</taxon>
        <taxon>Fungi incertae sedis</taxon>
        <taxon>Mucoromycota</taxon>
        <taxon>Glomeromycotina</taxon>
        <taxon>Glomeromycetes</taxon>
        <taxon>Diversisporales</taxon>
        <taxon>Gigasporaceae</taxon>
        <taxon>Scutellospora</taxon>
    </lineage>
</organism>
<gene>
    <name evidence="1" type="ORF">SCALOS_LOCUS1498</name>
</gene>
<proteinExistence type="predicted"/>
<comment type="caution">
    <text evidence="1">The sequence shown here is derived from an EMBL/GenBank/DDBJ whole genome shotgun (WGS) entry which is preliminary data.</text>
</comment>
<reference evidence="1" key="1">
    <citation type="submission" date="2021-06" db="EMBL/GenBank/DDBJ databases">
        <authorList>
            <person name="Kallberg Y."/>
            <person name="Tangrot J."/>
            <person name="Rosling A."/>
        </authorList>
    </citation>
    <scope>NUCLEOTIDE SEQUENCE</scope>
    <source>
        <strain evidence="1">AU212A</strain>
    </source>
</reference>
<dbReference type="Proteomes" id="UP000789860">
    <property type="component" value="Unassembled WGS sequence"/>
</dbReference>
<name>A0ACA9K815_9GLOM</name>